<evidence type="ECO:0000313" key="2">
    <source>
        <dbReference type="Proteomes" id="UP000253426"/>
    </source>
</evidence>
<dbReference type="RefSeq" id="WP_113959310.1">
    <property type="nucleotide sequence ID" value="NZ_QNRR01000005.1"/>
</dbReference>
<organism evidence="1 2">
    <name type="scientific">Roseimicrobium gellanilyticum</name>
    <dbReference type="NCBI Taxonomy" id="748857"/>
    <lineage>
        <taxon>Bacteria</taxon>
        <taxon>Pseudomonadati</taxon>
        <taxon>Verrucomicrobiota</taxon>
        <taxon>Verrucomicrobiia</taxon>
        <taxon>Verrucomicrobiales</taxon>
        <taxon>Verrucomicrobiaceae</taxon>
        <taxon>Roseimicrobium</taxon>
    </lineage>
</organism>
<dbReference type="EMBL" id="QNRR01000005">
    <property type="protein sequence ID" value="RBP43847.1"/>
    <property type="molecule type" value="Genomic_DNA"/>
</dbReference>
<reference evidence="1 2" key="1">
    <citation type="submission" date="2018-06" db="EMBL/GenBank/DDBJ databases">
        <title>Genomic Encyclopedia of Type Strains, Phase IV (KMG-IV): sequencing the most valuable type-strain genomes for metagenomic binning, comparative biology and taxonomic classification.</title>
        <authorList>
            <person name="Goeker M."/>
        </authorList>
    </citation>
    <scope>NUCLEOTIDE SEQUENCE [LARGE SCALE GENOMIC DNA]</scope>
    <source>
        <strain evidence="1 2">DSM 25532</strain>
    </source>
</reference>
<comment type="caution">
    <text evidence="1">The sequence shown here is derived from an EMBL/GenBank/DDBJ whole genome shotgun (WGS) entry which is preliminary data.</text>
</comment>
<proteinExistence type="predicted"/>
<name>A0A366HMP4_9BACT</name>
<dbReference type="Proteomes" id="UP000253426">
    <property type="component" value="Unassembled WGS sequence"/>
</dbReference>
<keyword evidence="2" id="KW-1185">Reference proteome</keyword>
<evidence type="ECO:0000313" key="1">
    <source>
        <dbReference type="EMBL" id="RBP43847.1"/>
    </source>
</evidence>
<sequence length="119" mass="13652">MIATTTDYSRPVDEEQILEYHFDDNLKRLLSDRVVFEEEESHFAPEPSVACRIRNDKGFEFTLIYLHRSKVLMVLGEAGVDRAMSARVFVSEFPELEAFRMGLPDEPNDSRGVADPLDN</sequence>
<gene>
    <name evidence="1" type="ORF">DES53_105246</name>
</gene>
<protein>
    <submittedName>
        <fullName evidence="1">Uncharacterized protein</fullName>
    </submittedName>
</protein>
<dbReference type="AlphaFoldDB" id="A0A366HMP4"/>
<accession>A0A366HMP4</accession>